<proteinExistence type="predicted"/>
<gene>
    <name evidence="2" type="ORF">Ami3637_05090</name>
</gene>
<protein>
    <submittedName>
        <fullName evidence="2">Uncharacterized protein</fullName>
    </submittedName>
</protein>
<keyword evidence="1" id="KW-0472">Membrane</keyword>
<dbReference type="RefSeq" id="WP_162361618.1">
    <property type="nucleotide sequence ID" value="NZ_CP047591.1"/>
</dbReference>
<evidence type="ECO:0000313" key="2">
    <source>
        <dbReference type="EMBL" id="QHI71844.1"/>
    </source>
</evidence>
<organism evidence="2 3">
    <name type="scientific">Aminipila terrae</name>
    <dbReference type="NCBI Taxonomy" id="2697030"/>
    <lineage>
        <taxon>Bacteria</taxon>
        <taxon>Bacillati</taxon>
        <taxon>Bacillota</taxon>
        <taxon>Clostridia</taxon>
        <taxon>Peptostreptococcales</taxon>
        <taxon>Anaerovoracaceae</taxon>
        <taxon>Aminipila</taxon>
    </lineage>
</organism>
<keyword evidence="1" id="KW-0812">Transmembrane</keyword>
<reference evidence="2 3" key="1">
    <citation type="submission" date="2020-01" db="EMBL/GenBank/DDBJ databases">
        <title>Genomic analysis of Aminipila sp. CBA3637.</title>
        <authorList>
            <person name="Kim Y.B."/>
            <person name="Roh S.W."/>
        </authorList>
    </citation>
    <scope>NUCLEOTIDE SEQUENCE [LARGE SCALE GENOMIC DNA]</scope>
    <source>
        <strain evidence="2 3">CBA3637</strain>
    </source>
</reference>
<dbReference type="AlphaFoldDB" id="A0A6P1MGZ1"/>
<accession>A0A6P1MGZ1</accession>
<evidence type="ECO:0000256" key="1">
    <source>
        <dbReference type="SAM" id="Phobius"/>
    </source>
</evidence>
<evidence type="ECO:0000313" key="3">
    <source>
        <dbReference type="Proteomes" id="UP000463883"/>
    </source>
</evidence>
<feature type="transmembrane region" description="Helical" evidence="1">
    <location>
        <begin position="100"/>
        <end position="119"/>
    </location>
</feature>
<feature type="transmembrane region" description="Helical" evidence="1">
    <location>
        <begin position="7"/>
        <end position="27"/>
    </location>
</feature>
<sequence>MSILAYLSLYLSLFYLMSCPLIAILNVKNLDNLYALYPMVQAFAYVLYLLKDFDKYYRENQEESEEEIRSIKLDNILNIFNVIFSALLLTIAYMTRNIVILSFVLYPLGLKIAIVDNLIMKGTHCKIESIGENREEIGE</sequence>
<feature type="transmembrane region" description="Helical" evidence="1">
    <location>
        <begin position="76"/>
        <end position="94"/>
    </location>
</feature>
<keyword evidence="3" id="KW-1185">Reference proteome</keyword>
<name>A0A6P1MGZ1_9FIRM</name>
<feature type="transmembrane region" description="Helical" evidence="1">
    <location>
        <begin position="33"/>
        <end position="50"/>
    </location>
</feature>
<dbReference type="KEGG" id="amic:Ami3637_05090"/>
<keyword evidence="1" id="KW-1133">Transmembrane helix</keyword>
<dbReference type="EMBL" id="CP047591">
    <property type="protein sequence ID" value="QHI71844.1"/>
    <property type="molecule type" value="Genomic_DNA"/>
</dbReference>
<dbReference type="Proteomes" id="UP000463883">
    <property type="component" value="Chromosome"/>
</dbReference>